<organism evidence="1 2">
    <name type="scientific">Candidatus Lactobacillus pullistercoris</name>
    <dbReference type="NCBI Taxonomy" id="2838636"/>
    <lineage>
        <taxon>Bacteria</taxon>
        <taxon>Bacillati</taxon>
        <taxon>Bacillota</taxon>
        <taxon>Bacilli</taxon>
        <taxon>Lactobacillales</taxon>
        <taxon>Lactobacillaceae</taxon>
        <taxon>Lactobacillus</taxon>
    </lineage>
</organism>
<proteinExistence type="predicted"/>
<sequence>MQNQDKNVAQIKVSKDYSKFLAFMKYTTLTRLNYLTMLYYKKHQPLPIIEVKKLDNGFLEVLNDQESFFIAKKFKLPVYYYETFQGSGKLSKKAKSIGPTLEDLENMVLYIQGDC</sequence>
<dbReference type="AlphaFoldDB" id="A0A9E2NTL6"/>
<accession>A0A9E2NTL6</accession>
<name>A0A9E2NTL6_9LACO</name>
<dbReference type="EMBL" id="JAHLFT010000041">
    <property type="protein sequence ID" value="MBU3828170.1"/>
    <property type="molecule type" value="Genomic_DNA"/>
</dbReference>
<protein>
    <submittedName>
        <fullName evidence="1">Uncharacterized protein</fullName>
    </submittedName>
</protein>
<reference evidence="1" key="1">
    <citation type="journal article" date="2021" name="PeerJ">
        <title>Extensive microbial diversity within the chicken gut microbiome revealed by metagenomics and culture.</title>
        <authorList>
            <person name="Gilroy R."/>
            <person name="Ravi A."/>
            <person name="Getino M."/>
            <person name="Pursley I."/>
            <person name="Horton D.L."/>
            <person name="Alikhan N.F."/>
            <person name="Baker D."/>
            <person name="Gharbi K."/>
            <person name="Hall N."/>
            <person name="Watson M."/>
            <person name="Adriaenssens E.M."/>
            <person name="Foster-Nyarko E."/>
            <person name="Jarju S."/>
            <person name="Secka A."/>
            <person name="Antonio M."/>
            <person name="Oren A."/>
            <person name="Chaudhuri R.R."/>
            <person name="La Ragione R."/>
            <person name="Hildebrand F."/>
            <person name="Pallen M.J."/>
        </authorList>
    </citation>
    <scope>NUCLEOTIDE SEQUENCE</scope>
    <source>
        <strain evidence="1">F6-686</strain>
    </source>
</reference>
<comment type="caution">
    <text evidence="1">The sequence shown here is derived from an EMBL/GenBank/DDBJ whole genome shotgun (WGS) entry which is preliminary data.</text>
</comment>
<dbReference type="Proteomes" id="UP000823844">
    <property type="component" value="Unassembled WGS sequence"/>
</dbReference>
<reference evidence="1" key="2">
    <citation type="submission" date="2021-04" db="EMBL/GenBank/DDBJ databases">
        <authorList>
            <person name="Gilroy R."/>
        </authorList>
    </citation>
    <scope>NUCLEOTIDE SEQUENCE</scope>
    <source>
        <strain evidence="1">F6-686</strain>
    </source>
</reference>
<evidence type="ECO:0000313" key="1">
    <source>
        <dbReference type="EMBL" id="MBU3828170.1"/>
    </source>
</evidence>
<gene>
    <name evidence="1" type="ORF">H9806_03320</name>
</gene>
<evidence type="ECO:0000313" key="2">
    <source>
        <dbReference type="Proteomes" id="UP000823844"/>
    </source>
</evidence>